<sequence length="41" mass="4231">MVHGFSVAYWCSAGVLLLAALVAGLTVRHKTPKHAGNDAPA</sequence>
<feature type="transmembrane region" description="Helical" evidence="1">
    <location>
        <begin position="6"/>
        <end position="27"/>
    </location>
</feature>
<dbReference type="EMBL" id="LK022848">
    <property type="protein sequence ID" value="CDR06849.1"/>
    <property type="molecule type" value="Genomic_DNA"/>
</dbReference>
<protein>
    <submittedName>
        <fullName evidence="2">Uncharacterized protein</fullName>
    </submittedName>
</protein>
<keyword evidence="1" id="KW-1133">Transmembrane helix</keyword>
<dbReference type="HOGENOM" id="CLU_3277325_0_0_11"/>
<dbReference type="AlphaFoldDB" id="A0A060ZM53"/>
<organism evidence="2">
    <name type="scientific">Streptomyces iranensis</name>
    <dbReference type="NCBI Taxonomy" id="576784"/>
    <lineage>
        <taxon>Bacteria</taxon>
        <taxon>Bacillati</taxon>
        <taxon>Actinomycetota</taxon>
        <taxon>Actinomycetes</taxon>
        <taxon>Kitasatosporales</taxon>
        <taxon>Streptomycetaceae</taxon>
        <taxon>Streptomyces</taxon>
        <taxon>Streptomyces violaceusniger group</taxon>
    </lineage>
</organism>
<accession>A0A060ZM53</accession>
<dbReference type="PATRIC" id="fig|576784.4.peg.3696"/>
<keyword evidence="1" id="KW-0472">Membrane</keyword>
<reference evidence="2" key="1">
    <citation type="submission" date="2014-05" db="EMBL/GenBank/DDBJ databases">
        <authorList>
            <person name="Horn Fabian"/>
        </authorList>
    </citation>
    <scope>NUCLEOTIDE SEQUENCE</scope>
</reference>
<name>A0A060ZM53_9ACTN</name>
<keyword evidence="1" id="KW-0812">Transmembrane</keyword>
<gene>
    <name evidence="2" type="ORF">SIRAN3717</name>
</gene>
<proteinExistence type="predicted"/>
<evidence type="ECO:0000256" key="1">
    <source>
        <dbReference type="SAM" id="Phobius"/>
    </source>
</evidence>
<evidence type="ECO:0000313" key="2">
    <source>
        <dbReference type="EMBL" id="CDR06849.1"/>
    </source>
</evidence>